<evidence type="ECO:0000256" key="1">
    <source>
        <dbReference type="SAM" id="Phobius"/>
    </source>
</evidence>
<keyword evidence="1" id="KW-1133">Transmembrane helix</keyword>
<evidence type="ECO:0000313" key="2">
    <source>
        <dbReference type="EMBL" id="MBM7646719.1"/>
    </source>
</evidence>
<organism evidence="2 3">
    <name type="scientific">Scopulibacillus daqui</name>
    <dbReference type="NCBI Taxonomy" id="1469162"/>
    <lineage>
        <taxon>Bacteria</taxon>
        <taxon>Bacillati</taxon>
        <taxon>Bacillota</taxon>
        <taxon>Bacilli</taxon>
        <taxon>Bacillales</taxon>
        <taxon>Sporolactobacillaceae</taxon>
        <taxon>Scopulibacillus</taxon>
    </lineage>
</organism>
<reference evidence="2 3" key="1">
    <citation type="submission" date="2021-01" db="EMBL/GenBank/DDBJ databases">
        <title>Genomic Encyclopedia of Type Strains, Phase IV (KMG-IV): sequencing the most valuable type-strain genomes for metagenomic binning, comparative biology and taxonomic classification.</title>
        <authorList>
            <person name="Goeker M."/>
        </authorList>
    </citation>
    <scope>NUCLEOTIDE SEQUENCE [LARGE SCALE GENOMIC DNA]</scope>
    <source>
        <strain evidence="2 3">DSM 28236</strain>
    </source>
</reference>
<sequence>MSIGTAIVISVGMICFTVFITAVTLKGMGMGD</sequence>
<feature type="transmembrane region" description="Helical" evidence="1">
    <location>
        <begin position="6"/>
        <end position="25"/>
    </location>
</feature>
<proteinExistence type="predicted"/>
<name>A0ABS2Q345_9BACL</name>
<keyword evidence="1" id="KW-0812">Transmembrane</keyword>
<dbReference type="EMBL" id="JAFBER010000027">
    <property type="protein sequence ID" value="MBM7646719.1"/>
    <property type="molecule type" value="Genomic_DNA"/>
</dbReference>
<keyword evidence="3" id="KW-1185">Reference proteome</keyword>
<evidence type="ECO:0000313" key="3">
    <source>
        <dbReference type="Proteomes" id="UP000808914"/>
    </source>
</evidence>
<accession>A0ABS2Q345</accession>
<comment type="caution">
    <text evidence="2">The sequence shown here is derived from an EMBL/GenBank/DDBJ whole genome shotgun (WGS) entry which is preliminary data.</text>
</comment>
<gene>
    <name evidence="2" type="ORF">JOD45_002952</name>
</gene>
<keyword evidence="1" id="KW-0472">Membrane</keyword>
<dbReference type="Proteomes" id="UP000808914">
    <property type="component" value="Unassembled WGS sequence"/>
</dbReference>
<protein>
    <submittedName>
        <fullName evidence="2">Uncharacterized protein</fullName>
    </submittedName>
</protein>